<dbReference type="Proteomes" id="UP000085678">
    <property type="component" value="Unplaced"/>
</dbReference>
<dbReference type="AlphaFoldDB" id="A0A1S3I6V0"/>
<organism evidence="3 4">
    <name type="scientific">Lingula anatina</name>
    <name type="common">Brachiopod</name>
    <name type="synonym">Lingula unguis</name>
    <dbReference type="NCBI Taxonomy" id="7574"/>
    <lineage>
        <taxon>Eukaryota</taxon>
        <taxon>Metazoa</taxon>
        <taxon>Spiralia</taxon>
        <taxon>Lophotrochozoa</taxon>
        <taxon>Brachiopoda</taxon>
        <taxon>Linguliformea</taxon>
        <taxon>Lingulata</taxon>
        <taxon>Lingulida</taxon>
        <taxon>Linguloidea</taxon>
        <taxon>Lingulidae</taxon>
        <taxon>Lingula</taxon>
    </lineage>
</organism>
<evidence type="ECO:0000313" key="3">
    <source>
        <dbReference type="Proteomes" id="UP000085678"/>
    </source>
</evidence>
<evidence type="ECO:0000256" key="1">
    <source>
        <dbReference type="PROSITE-ProRule" id="PRU00877"/>
    </source>
</evidence>
<dbReference type="InParanoid" id="A0A1S3I6V0"/>
<dbReference type="STRING" id="7574.A0A1S3I6V0"/>
<gene>
    <name evidence="4" type="primary">LOC106161511</name>
</gene>
<dbReference type="PROSITE" id="PS51544">
    <property type="entry name" value="PI3K_ABD"/>
    <property type="match status" value="1"/>
</dbReference>
<evidence type="ECO:0000313" key="4">
    <source>
        <dbReference type="RefSeq" id="XP_013393938.1"/>
    </source>
</evidence>
<dbReference type="OrthoDB" id="67688at2759"/>
<protein>
    <submittedName>
        <fullName evidence="4">Phosphatidylinositol 4,5-bisphosphate 3-kinase catalytic subunit beta isoform-like</fullName>
    </submittedName>
</protein>
<sequence>MGPYQLDYWSTENSNPCINVDCLLPTGLLVPLLVYKDATLEQIKQELWKEAQKLPLYGKLEGINEYLFMCINQTAEQLMKFHTRVSETQNSIQQADHFYTL</sequence>
<dbReference type="InterPro" id="IPR003113">
    <property type="entry name" value="PI3K_ABD"/>
</dbReference>
<evidence type="ECO:0000259" key="2">
    <source>
        <dbReference type="PROSITE" id="PS51544"/>
    </source>
</evidence>
<dbReference type="RefSeq" id="XP_013393938.1">
    <property type="nucleotide sequence ID" value="XM_013538484.2"/>
</dbReference>
<feature type="domain" description="PI3K-ABD" evidence="2">
    <location>
        <begin position="14"/>
        <end position="101"/>
    </location>
</feature>
<reference evidence="4" key="1">
    <citation type="submission" date="2025-08" db="UniProtKB">
        <authorList>
            <consortium name="RefSeq"/>
        </authorList>
    </citation>
    <scope>IDENTIFICATION</scope>
    <source>
        <tissue evidence="4">Gonads</tissue>
    </source>
</reference>
<name>A0A1S3I6V0_LINAN</name>
<dbReference type="SMART" id="SM00143">
    <property type="entry name" value="PI3K_p85B"/>
    <property type="match status" value="1"/>
</dbReference>
<dbReference type="Gene3D" id="3.10.20.90">
    <property type="entry name" value="Phosphatidylinositol 3-kinase Catalytic Subunit, Chain A, domain 1"/>
    <property type="match status" value="1"/>
</dbReference>
<accession>A0A1S3I6V0</accession>
<keyword evidence="3" id="KW-1185">Reference proteome</keyword>
<comment type="similarity">
    <text evidence="1">Belongs to the PI3/PI4-kinase family.</text>
</comment>
<dbReference type="Pfam" id="PF02192">
    <property type="entry name" value="PI3K_p85B"/>
    <property type="match status" value="1"/>
</dbReference>
<proteinExistence type="inferred from homology"/>
<dbReference type="GeneID" id="106161511"/>
<dbReference type="KEGG" id="lak:106161511"/>